<keyword evidence="3" id="KW-0134">Cell wall</keyword>
<name>A0AAV1SJS7_9ROSI</name>
<dbReference type="InterPro" id="IPR011050">
    <property type="entry name" value="Pectin_lyase_fold/virulence"/>
</dbReference>
<proteinExistence type="predicted"/>
<dbReference type="AlphaFoldDB" id="A0AAV1SJS7"/>
<comment type="subcellular location">
    <subcellularLocation>
        <location evidence="1">Secreted</location>
        <location evidence="1">Cell wall</location>
    </subcellularLocation>
</comment>
<organism evidence="7 8">
    <name type="scientific">Dovyalis caffra</name>
    <dbReference type="NCBI Taxonomy" id="77055"/>
    <lineage>
        <taxon>Eukaryota</taxon>
        <taxon>Viridiplantae</taxon>
        <taxon>Streptophyta</taxon>
        <taxon>Embryophyta</taxon>
        <taxon>Tracheophyta</taxon>
        <taxon>Spermatophyta</taxon>
        <taxon>Magnoliopsida</taxon>
        <taxon>eudicotyledons</taxon>
        <taxon>Gunneridae</taxon>
        <taxon>Pentapetalae</taxon>
        <taxon>rosids</taxon>
        <taxon>fabids</taxon>
        <taxon>Malpighiales</taxon>
        <taxon>Salicaceae</taxon>
        <taxon>Flacourtieae</taxon>
        <taxon>Dovyalis</taxon>
    </lineage>
</organism>
<dbReference type="SUPFAM" id="SSF51126">
    <property type="entry name" value="Pectin lyase-like"/>
    <property type="match status" value="1"/>
</dbReference>
<evidence type="ECO:0000256" key="1">
    <source>
        <dbReference type="ARBA" id="ARBA00004191"/>
    </source>
</evidence>
<keyword evidence="4" id="KW-0378">Hydrolase</keyword>
<comment type="caution">
    <text evidence="7">The sequence shown here is derived from an EMBL/GenBank/DDBJ whole genome shotgun (WGS) entry which is preliminary data.</text>
</comment>
<reference evidence="7 8" key="1">
    <citation type="submission" date="2024-01" db="EMBL/GenBank/DDBJ databases">
        <authorList>
            <person name="Waweru B."/>
        </authorList>
    </citation>
    <scope>NUCLEOTIDE SEQUENCE [LARGE SCALE GENOMIC DNA]</scope>
</reference>
<dbReference type="InterPro" id="IPR012334">
    <property type="entry name" value="Pectin_lyas_fold"/>
</dbReference>
<dbReference type="Proteomes" id="UP001314170">
    <property type="component" value="Unassembled WGS sequence"/>
</dbReference>
<dbReference type="EMBL" id="CAWUPB010001194">
    <property type="protein sequence ID" value="CAK7352264.1"/>
    <property type="molecule type" value="Genomic_DNA"/>
</dbReference>
<dbReference type="Pfam" id="PF01095">
    <property type="entry name" value="Pectinesterase"/>
    <property type="match status" value="1"/>
</dbReference>
<dbReference type="InterPro" id="IPR000070">
    <property type="entry name" value="Pectinesterase_cat"/>
</dbReference>
<keyword evidence="8" id="KW-1185">Reference proteome</keyword>
<dbReference type="Gene3D" id="2.160.20.10">
    <property type="entry name" value="Single-stranded right-handed beta-helix, Pectin lyase-like"/>
    <property type="match status" value="1"/>
</dbReference>
<dbReference type="PANTHER" id="PTHR31707">
    <property type="entry name" value="PECTINESTERASE"/>
    <property type="match status" value="1"/>
</dbReference>
<dbReference type="GO" id="GO:0042545">
    <property type="term" value="P:cell wall modification"/>
    <property type="evidence" value="ECO:0007669"/>
    <property type="project" value="InterPro"/>
</dbReference>
<evidence type="ECO:0000313" key="8">
    <source>
        <dbReference type="Proteomes" id="UP001314170"/>
    </source>
</evidence>
<keyword evidence="3" id="KW-0964">Secreted</keyword>
<evidence type="ECO:0000256" key="3">
    <source>
        <dbReference type="ARBA" id="ARBA00022512"/>
    </source>
</evidence>
<evidence type="ECO:0000256" key="4">
    <source>
        <dbReference type="ARBA" id="ARBA00022801"/>
    </source>
</evidence>
<protein>
    <recommendedName>
        <fullName evidence="6">Pectinesterase catalytic domain-containing protein</fullName>
    </recommendedName>
</protein>
<feature type="domain" description="Pectinesterase catalytic" evidence="6">
    <location>
        <begin position="26"/>
        <end position="79"/>
    </location>
</feature>
<evidence type="ECO:0000313" key="7">
    <source>
        <dbReference type="EMBL" id="CAK7352264.1"/>
    </source>
</evidence>
<dbReference type="GO" id="GO:0030599">
    <property type="term" value="F:pectinesterase activity"/>
    <property type="evidence" value="ECO:0007669"/>
    <property type="project" value="InterPro"/>
</dbReference>
<keyword evidence="5" id="KW-0063">Aspartyl esterase</keyword>
<evidence type="ECO:0000256" key="5">
    <source>
        <dbReference type="ARBA" id="ARBA00023085"/>
    </source>
</evidence>
<comment type="pathway">
    <text evidence="2">Glycan metabolism; pectin degradation; 2-dehydro-3-deoxy-D-gluconate from pectin: step 1/5.</text>
</comment>
<evidence type="ECO:0000259" key="6">
    <source>
        <dbReference type="Pfam" id="PF01095"/>
    </source>
</evidence>
<accession>A0AAV1SJS7</accession>
<evidence type="ECO:0000256" key="2">
    <source>
        <dbReference type="ARBA" id="ARBA00005184"/>
    </source>
</evidence>
<gene>
    <name evidence="7" type="ORF">DCAF_LOCUS24135</name>
</gene>
<sequence length="141" mass="15280">MEQNGLNGCQLGTGSRLLQATTVTPNVVVAADGSGNYWTVLEAVLAAPERSSSRYIIRIKAGVYREMWMCQGAKPTLCLWVMEGQPPSLLLVEMWLMAAPHLTLQPLVVTSATEVQPLTARNFVGGASWLPSTGFPYTLDL</sequence>